<name>K0K6I3_WICCF</name>
<proteinExistence type="inferred from homology"/>
<comment type="subcellular location">
    <subcellularLocation>
        <location evidence="1">Membrane</location>
    </subcellularLocation>
</comment>
<comment type="similarity">
    <text evidence="2">Belongs to the FUN14 family.</text>
</comment>
<evidence type="ECO:0000256" key="1">
    <source>
        <dbReference type="ARBA" id="ARBA00004370"/>
    </source>
</evidence>
<dbReference type="FunCoup" id="K0K6I3">
    <property type="interactions" value="39"/>
</dbReference>
<dbReference type="STRING" id="1206466.K0K6I3"/>
<evidence type="ECO:0000256" key="5">
    <source>
        <dbReference type="ARBA" id="ARBA00023136"/>
    </source>
</evidence>
<reference evidence="7 8" key="1">
    <citation type="journal article" date="2012" name="Eukaryot. Cell">
        <title>Draft genome sequence of Wickerhamomyces ciferrii NRRL Y-1031 F-60-10.</title>
        <authorList>
            <person name="Schneider J."/>
            <person name="Andrea H."/>
            <person name="Blom J."/>
            <person name="Jaenicke S."/>
            <person name="Ruckert C."/>
            <person name="Schorsch C."/>
            <person name="Szczepanowski R."/>
            <person name="Farwick M."/>
            <person name="Goesmann A."/>
            <person name="Puhler A."/>
            <person name="Schaffer S."/>
            <person name="Tauch A."/>
            <person name="Kohler T."/>
            <person name="Brinkrolf K."/>
        </authorList>
    </citation>
    <scope>NUCLEOTIDE SEQUENCE [LARGE SCALE GENOMIC DNA]</scope>
    <source>
        <strain evidence="8">ATCC 14091 / BCRC 22168 / CBS 111 / JCM 3599 / NBRC 0793 / NRRL Y-1031 F-60-10</strain>
    </source>
</reference>
<keyword evidence="3 6" id="KW-0812">Transmembrane</keyword>
<sequence length="198" mass="21750">MLFNTFKLATRSVKSNGFVPSFLKNTSSRLYSSSTKSLNSSNSNITTKLGLFLGASSALVLHTHSKILNEAANLGTINVNTPNFNSNQLPKIPDPNSLKHPRHSRFNGQLHYRQLSYGSLVGLFFGVVIGKLSSVLVFISLSAILSLQFLQSRGIIHVPWTSVVKVGKDRIDVRQLVLEDPSFKISFALSFLIAAFNI</sequence>
<keyword evidence="5 6" id="KW-0472">Membrane</keyword>
<dbReference type="InterPro" id="IPR007014">
    <property type="entry name" value="FUN14"/>
</dbReference>
<protein>
    <submittedName>
        <fullName evidence="7">Uncharacterized protein</fullName>
    </submittedName>
</protein>
<dbReference type="GO" id="GO:0000422">
    <property type="term" value="P:autophagy of mitochondrion"/>
    <property type="evidence" value="ECO:0007669"/>
    <property type="project" value="TreeGrafter"/>
</dbReference>
<organism evidence="7 8">
    <name type="scientific">Wickerhamomyces ciferrii (strain ATCC 14091 / BCRC 22168 / CBS 111 / JCM 3599 / NBRC 0793 / NRRL Y-1031 F-60-10)</name>
    <name type="common">Yeast</name>
    <name type="synonym">Pichia ciferrii</name>
    <dbReference type="NCBI Taxonomy" id="1206466"/>
    <lineage>
        <taxon>Eukaryota</taxon>
        <taxon>Fungi</taxon>
        <taxon>Dikarya</taxon>
        <taxon>Ascomycota</taxon>
        <taxon>Saccharomycotina</taxon>
        <taxon>Saccharomycetes</taxon>
        <taxon>Phaffomycetales</taxon>
        <taxon>Wickerhamomycetaceae</taxon>
        <taxon>Wickerhamomyces</taxon>
    </lineage>
</organism>
<dbReference type="GO" id="GO:0005741">
    <property type="term" value="C:mitochondrial outer membrane"/>
    <property type="evidence" value="ECO:0007669"/>
    <property type="project" value="TreeGrafter"/>
</dbReference>
<dbReference type="EMBL" id="CAIF01000001">
    <property type="protein sequence ID" value="CCH40545.1"/>
    <property type="molecule type" value="Genomic_DNA"/>
</dbReference>
<evidence type="ECO:0000256" key="4">
    <source>
        <dbReference type="ARBA" id="ARBA00022989"/>
    </source>
</evidence>
<gene>
    <name evidence="7" type="ORF">BN7_78</name>
</gene>
<evidence type="ECO:0000256" key="6">
    <source>
        <dbReference type="SAM" id="Phobius"/>
    </source>
</evidence>
<evidence type="ECO:0000256" key="3">
    <source>
        <dbReference type="ARBA" id="ARBA00022692"/>
    </source>
</evidence>
<evidence type="ECO:0000256" key="2">
    <source>
        <dbReference type="ARBA" id="ARBA00009160"/>
    </source>
</evidence>
<dbReference type="eggNOG" id="ENOG502S4F4">
    <property type="taxonomic scope" value="Eukaryota"/>
</dbReference>
<dbReference type="PANTHER" id="PTHR21346">
    <property type="entry name" value="FUN14 DOMAIN CONTAINING"/>
    <property type="match status" value="1"/>
</dbReference>
<keyword evidence="8" id="KW-1185">Reference proteome</keyword>
<dbReference type="InParanoid" id="K0K6I3"/>
<keyword evidence="4 6" id="KW-1133">Transmembrane helix</keyword>
<dbReference type="Pfam" id="PF04930">
    <property type="entry name" value="FUN14"/>
    <property type="match status" value="1"/>
</dbReference>
<comment type="caution">
    <text evidence="7">The sequence shown here is derived from an EMBL/GenBank/DDBJ whole genome shotgun (WGS) entry which is preliminary data.</text>
</comment>
<dbReference type="PANTHER" id="PTHR21346:SF0">
    <property type="entry name" value="RE45833P"/>
    <property type="match status" value="1"/>
</dbReference>
<evidence type="ECO:0000313" key="7">
    <source>
        <dbReference type="EMBL" id="CCH40545.1"/>
    </source>
</evidence>
<accession>K0K6I3</accession>
<dbReference type="Proteomes" id="UP000009328">
    <property type="component" value="Unassembled WGS sequence"/>
</dbReference>
<feature type="transmembrane region" description="Helical" evidence="6">
    <location>
        <begin position="120"/>
        <end position="145"/>
    </location>
</feature>
<dbReference type="AlphaFoldDB" id="K0K6I3"/>
<evidence type="ECO:0000313" key="8">
    <source>
        <dbReference type="Proteomes" id="UP000009328"/>
    </source>
</evidence>
<dbReference type="HOGENOM" id="CLU_103433_1_1_1"/>